<dbReference type="Proteomes" id="UP000324222">
    <property type="component" value="Unassembled WGS sequence"/>
</dbReference>
<sequence length="74" mass="7580">MVGPSNTVSTSATSPVAGVLPAIPSNAWSCPTCPASRQSALLPYQPPLLPHVSRNPLTRVACAALPTPALTFMP</sequence>
<dbReference type="EMBL" id="VSRR010021468">
    <property type="protein sequence ID" value="MPC63959.1"/>
    <property type="molecule type" value="Genomic_DNA"/>
</dbReference>
<evidence type="ECO:0000313" key="1">
    <source>
        <dbReference type="EMBL" id="MPC63959.1"/>
    </source>
</evidence>
<protein>
    <submittedName>
        <fullName evidence="1">Uncharacterized protein</fullName>
    </submittedName>
</protein>
<keyword evidence="2" id="KW-1185">Reference proteome</keyword>
<organism evidence="1 2">
    <name type="scientific">Portunus trituberculatus</name>
    <name type="common">Swimming crab</name>
    <name type="synonym">Neptunus trituberculatus</name>
    <dbReference type="NCBI Taxonomy" id="210409"/>
    <lineage>
        <taxon>Eukaryota</taxon>
        <taxon>Metazoa</taxon>
        <taxon>Ecdysozoa</taxon>
        <taxon>Arthropoda</taxon>
        <taxon>Crustacea</taxon>
        <taxon>Multicrustacea</taxon>
        <taxon>Malacostraca</taxon>
        <taxon>Eumalacostraca</taxon>
        <taxon>Eucarida</taxon>
        <taxon>Decapoda</taxon>
        <taxon>Pleocyemata</taxon>
        <taxon>Brachyura</taxon>
        <taxon>Eubrachyura</taxon>
        <taxon>Portunoidea</taxon>
        <taxon>Portunidae</taxon>
        <taxon>Portuninae</taxon>
        <taxon>Portunus</taxon>
    </lineage>
</organism>
<evidence type="ECO:0000313" key="2">
    <source>
        <dbReference type="Proteomes" id="UP000324222"/>
    </source>
</evidence>
<accession>A0A5B7H206</accession>
<comment type="caution">
    <text evidence="1">The sequence shown here is derived from an EMBL/GenBank/DDBJ whole genome shotgun (WGS) entry which is preliminary data.</text>
</comment>
<reference evidence="1 2" key="1">
    <citation type="submission" date="2019-05" db="EMBL/GenBank/DDBJ databases">
        <title>Another draft genome of Portunus trituberculatus and its Hox gene families provides insights of decapod evolution.</title>
        <authorList>
            <person name="Jeong J.-H."/>
            <person name="Song I."/>
            <person name="Kim S."/>
            <person name="Choi T."/>
            <person name="Kim D."/>
            <person name="Ryu S."/>
            <person name="Kim W."/>
        </authorList>
    </citation>
    <scope>NUCLEOTIDE SEQUENCE [LARGE SCALE GENOMIC DNA]</scope>
    <source>
        <tissue evidence="1">Muscle</tissue>
    </source>
</reference>
<proteinExistence type="predicted"/>
<gene>
    <name evidence="1" type="ORF">E2C01_058067</name>
</gene>
<name>A0A5B7H206_PORTR</name>
<dbReference type="AlphaFoldDB" id="A0A5B7H206"/>